<dbReference type="PaxDb" id="768679-TTX_1165"/>
<protein>
    <submittedName>
        <fullName evidence="2">Conserved membrane protein</fullName>
    </submittedName>
</protein>
<feature type="transmembrane region" description="Helical" evidence="1">
    <location>
        <begin position="107"/>
        <end position="130"/>
    </location>
</feature>
<feature type="transmembrane region" description="Helical" evidence="1">
    <location>
        <begin position="72"/>
        <end position="95"/>
    </location>
</feature>
<dbReference type="KEGG" id="ttn:TTX_1165"/>
<evidence type="ECO:0000313" key="2">
    <source>
        <dbReference type="EMBL" id="CCC81806.1"/>
    </source>
</evidence>
<keyword evidence="1" id="KW-0472">Membrane</keyword>
<keyword evidence="3" id="KW-1185">Reference proteome</keyword>
<dbReference type="Pfam" id="PF06157">
    <property type="entry name" value="DUF973"/>
    <property type="match status" value="1"/>
</dbReference>
<dbReference type="EMBL" id="FN869859">
    <property type="protein sequence ID" value="CCC81806.1"/>
    <property type="molecule type" value="Genomic_DNA"/>
</dbReference>
<keyword evidence="1" id="KW-0812">Transmembrane</keyword>
<feature type="transmembrane region" description="Helical" evidence="1">
    <location>
        <begin position="26"/>
        <end position="51"/>
    </location>
</feature>
<dbReference type="OrthoDB" id="34747at2157"/>
<dbReference type="AlphaFoldDB" id="G4RJR1"/>
<dbReference type="PATRIC" id="fig|768679.9.peg.1176"/>
<organism evidence="2 3">
    <name type="scientific">Thermoproteus tenax (strain ATCC 35583 / DSM 2078 / JCM 9277 / NBRC 100435 / Kra 1)</name>
    <dbReference type="NCBI Taxonomy" id="768679"/>
    <lineage>
        <taxon>Archaea</taxon>
        <taxon>Thermoproteota</taxon>
        <taxon>Thermoprotei</taxon>
        <taxon>Thermoproteales</taxon>
        <taxon>Thermoproteaceae</taxon>
        <taxon>Thermoproteus</taxon>
    </lineage>
</organism>
<dbReference type="Proteomes" id="UP000002654">
    <property type="component" value="Chromosome"/>
</dbReference>
<reference evidence="2 3" key="1">
    <citation type="journal article" date="2011" name="PLoS ONE">
        <title>The complete genome sequence of Thermoproteus tenax: a physiologically versatile member of the Crenarchaeota.</title>
        <authorList>
            <person name="Siebers B."/>
            <person name="Zaparty M."/>
            <person name="Raddatz G."/>
            <person name="Tjaden B."/>
            <person name="Albers S.V."/>
            <person name="Bell S.D."/>
            <person name="Blombach F."/>
            <person name="Kletzin A."/>
            <person name="Kyrpides N."/>
            <person name="Lanz C."/>
            <person name="Plagens A."/>
            <person name="Rampp M."/>
            <person name="Rosinus A."/>
            <person name="von Jan M."/>
            <person name="Makarova K.S."/>
            <person name="Klenk H.P."/>
            <person name="Schuster S.C."/>
            <person name="Hensel R."/>
        </authorList>
    </citation>
    <scope>NUCLEOTIDE SEQUENCE [LARGE SCALE GENOMIC DNA]</scope>
    <source>
        <strain evidence="3">ATCC 35583 / DSM 2078 / JCM 9277 / NBRC 100435 / Kra 1</strain>
    </source>
</reference>
<evidence type="ECO:0000256" key="1">
    <source>
        <dbReference type="SAM" id="Phobius"/>
    </source>
</evidence>
<name>G4RJR1_THETK</name>
<keyword evidence="1" id="KW-1133">Transmembrane helix</keyword>
<evidence type="ECO:0000313" key="3">
    <source>
        <dbReference type="Proteomes" id="UP000002654"/>
    </source>
</evidence>
<dbReference type="GeneID" id="11262051"/>
<dbReference type="HOGENOM" id="CLU_1830694_0_0_2"/>
<dbReference type="eggNOG" id="arCOG03768">
    <property type="taxonomic scope" value="Archaea"/>
</dbReference>
<gene>
    <name evidence="2" type="ordered locus">TTX_1165</name>
</gene>
<dbReference type="InterPro" id="IPR009321">
    <property type="entry name" value="DUF973"/>
</dbReference>
<dbReference type="RefSeq" id="WP_014127061.1">
    <property type="nucleotide sequence ID" value="NC_016070.1"/>
</dbReference>
<sequence length="140" mass="14632">MVQGQEGLTLLRSGVKYLIISDILSLALWLLGPFGLIAAVVAFVLAILGLVRMWRGFTALEPVVGSTTLGKVGVILIVTVILAIVGVVLLGVQLYKIGGHFNEGTLKVGGIVTAIPPISFIGLILTYVGLGKLLSRQPTA</sequence>
<accession>G4RJR1</accession>
<proteinExistence type="predicted"/>